<comment type="caution">
    <text evidence="5">Lacks conserved residue(s) required for the propagation of feature annotation.</text>
</comment>
<dbReference type="InterPro" id="IPR023165">
    <property type="entry name" value="rRNA_Ade_diMease-like_C"/>
</dbReference>
<feature type="binding site" evidence="5">
    <location>
        <position position="36"/>
    </location>
    <ligand>
        <name>S-adenosyl-L-methionine</name>
        <dbReference type="ChEBI" id="CHEBI:59789"/>
    </ligand>
</feature>
<evidence type="ECO:0000256" key="4">
    <source>
        <dbReference type="ARBA" id="ARBA00022884"/>
    </source>
</evidence>
<gene>
    <name evidence="7" type="primary">erm</name>
    <name evidence="7" type="ORF">GYA27_00650</name>
</gene>
<dbReference type="CDD" id="cd02440">
    <property type="entry name" value="AdoMet_MTases"/>
    <property type="match status" value="1"/>
</dbReference>
<evidence type="ECO:0000256" key="2">
    <source>
        <dbReference type="ARBA" id="ARBA00022679"/>
    </source>
</evidence>
<keyword evidence="1 5" id="KW-0489">Methyltransferase</keyword>
<accession>A0A7X9HHL6</accession>
<keyword evidence="4 5" id="KW-0694">RNA-binding</keyword>
<dbReference type="PROSITE" id="PS51689">
    <property type="entry name" value="SAM_RNA_A_N6_MT"/>
    <property type="match status" value="1"/>
</dbReference>
<sequence>MNEISVTQNFLTNSQLIKDLINCTDISSEDIVIDIGAGKGILSRELAKVCKKVISVEYDGALYEELKKNLNSVGNIELKNESILEMSLPESNYKVFSNIPFNITSRIINKLILGKSRPESAYLVVQKEAAQRFMGEGEGYLVSTLIKPYYYLRIIHEFQPTDFNPSPGVDVVMLAMTKRPEPLIKDQDRELYDDFVAYVCIQQKPSLKVRLNKLFTYEQFKHLYKNGGFSHDITIKNLDINVWISLFSSFKKYVPENKKSLVKGSYAKYKRTLEKAPLGSRTKIR</sequence>
<dbReference type="Gene3D" id="1.10.8.100">
    <property type="entry name" value="Ribosomal RNA adenine dimethylase-like, domain 2"/>
    <property type="match status" value="1"/>
</dbReference>
<dbReference type="NCBIfam" id="NF000499">
    <property type="entry name" value="Erm23S_rRNA_broad"/>
    <property type="match status" value="1"/>
</dbReference>
<dbReference type="InterPro" id="IPR020596">
    <property type="entry name" value="rRNA_Ade_Mease_Trfase_CS"/>
</dbReference>
<evidence type="ECO:0000313" key="7">
    <source>
        <dbReference type="EMBL" id="NMB69699.1"/>
    </source>
</evidence>
<dbReference type="EMBL" id="JAAZNL010000005">
    <property type="protein sequence ID" value="NMB69699.1"/>
    <property type="molecule type" value="Genomic_DNA"/>
</dbReference>
<dbReference type="InterPro" id="IPR029063">
    <property type="entry name" value="SAM-dependent_MTases_sf"/>
</dbReference>
<keyword evidence="2 5" id="KW-0808">Transferase</keyword>
<protein>
    <submittedName>
        <fullName evidence="7">23S ribosomal RNA methyltransferase Erm</fullName>
    </submittedName>
</protein>
<dbReference type="GO" id="GO:0000179">
    <property type="term" value="F:rRNA (adenine-N6,N6-)-dimethyltransferase activity"/>
    <property type="evidence" value="ECO:0007669"/>
    <property type="project" value="UniProtKB-UniRule"/>
</dbReference>
<dbReference type="Pfam" id="PF00398">
    <property type="entry name" value="RrnaAD"/>
    <property type="match status" value="1"/>
</dbReference>
<dbReference type="GO" id="GO:0005829">
    <property type="term" value="C:cytosol"/>
    <property type="evidence" value="ECO:0007669"/>
    <property type="project" value="TreeGrafter"/>
</dbReference>
<evidence type="ECO:0000256" key="1">
    <source>
        <dbReference type="ARBA" id="ARBA00022603"/>
    </source>
</evidence>
<name>A0A7X9HHL6_UNCKA</name>
<dbReference type="GO" id="GO:0003723">
    <property type="term" value="F:RNA binding"/>
    <property type="evidence" value="ECO:0007669"/>
    <property type="project" value="UniProtKB-UniRule"/>
</dbReference>
<evidence type="ECO:0000256" key="5">
    <source>
        <dbReference type="PROSITE-ProRule" id="PRU01026"/>
    </source>
</evidence>
<comment type="caution">
    <text evidence="7">The sequence shown here is derived from an EMBL/GenBank/DDBJ whole genome shotgun (WGS) entry which is preliminary data.</text>
</comment>
<feature type="binding site" evidence="5">
    <location>
        <position position="98"/>
    </location>
    <ligand>
        <name>S-adenosyl-L-methionine</name>
        <dbReference type="ChEBI" id="CHEBI:59789"/>
    </ligand>
</feature>
<dbReference type="PROSITE" id="PS01131">
    <property type="entry name" value="RRNA_A_DIMETH"/>
    <property type="match status" value="1"/>
</dbReference>
<feature type="binding site" evidence="5">
    <location>
        <position position="11"/>
    </location>
    <ligand>
        <name>S-adenosyl-L-methionine</name>
        <dbReference type="ChEBI" id="CHEBI:59789"/>
    </ligand>
</feature>
<dbReference type="AlphaFoldDB" id="A0A7X9HHL6"/>
<proteinExistence type="inferred from homology"/>
<comment type="similarity">
    <text evidence="5">Belongs to the class I-like SAM-binding methyltransferase superfamily. rRNA adenine N(6)-methyltransferase family.</text>
</comment>
<dbReference type="PANTHER" id="PTHR11727:SF7">
    <property type="entry name" value="DIMETHYLADENOSINE TRANSFERASE-RELATED"/>
    <property type="match status" value="1"/>
</dbReference>
<feature type="binding site" evidence="5">
    <location>
        <position position="9"/>
    </location>
    <ligand>
        <name>S-adenosyl-L-methionine</name>
        <dbReference type="ChEBI" id="CHEBI:59789"/>
    </ligand>
</feature>
<dbReference type="InterPro" id="IPR020598">
    <property type="entry name" value="rRNA_Ade_methylase_Trfase_N"/>
</dbReference>
<evidence type="ECO:0000256" key="3">
    <source>
        <dbReference type="ARBA" id="ARBA00022691"/>
    </source>
</evidence>
<organism evidence="7 8">
    <name type="scientific">candidate division WWE3 bacterium</name>
    <dbReference type="NCBI Taxonomy" id="2053526"/>
    <lineage>
        <taxon>Bacteria</taxon>
        <taxon>Katanobacteria</taxon>
    </lineage>
</organism>
<feature type="binding site" evidence="5">
    <location>
        <position position="57"/>
    </location>
    <ligand>
        <name>S-adenosyl-L-methionine</name>
        <dbReference type="ChEBI" id="CHEBI:59789"/>
    </ligand>
</feature>
<dbReference type="SMART" id="SM00650">
    <property type="entry name" value="rADc"/>
    <property type="match status" value="1"/>
</dbReference>
<dbReference type="Gene3D" id="3.40.50.150">
    <property type="entry name" value="Vaccinia Virus protein VP39"/>
    <property type="match status" value="1"/>
</dbReference>
<dbReference type="PANTHER" id="PTHR11727">
    <property type="entry name" value="DIMETHYLADENOSINE TRANSFERASE"/>
    <property type="match status" value="1"/>
</dbReference>
<dbReference type="InterPro" id="IPR001737">
    <property type="entry name" value="KsgA/Erm"/>
</dbReference>
<dbReference type="SUPFAM" id="SSF53335">
    <property type="entry name" value="S-adenosyl-L-methionine-dependent methyltransferases"/>
    <property type="match status" value="1"/>
</dbReference>
<reference evidence="7 8" key="1">
    <citation type="journal article" date="2020" name="Biotechnol. Biofuels">
        <title>New insights from the biogas microbiome by comprehensive genome-resolved metagenomics of nearly 1600 species originating from multiple anaerobic digesters.</title>
        <authorList>
            <person name="Campanaro S."/>
            <person name="Treu L."/>
            <person name="Rodriguez-R L.M."/>
            <person name="Kovalovszki A."/>
            <person name="Ziels R.M."/>
            <person name="Maus I."/>
            <person name="Zhu X."/>
            <person name="Kougias P.G."/>
            <person name="Basile A."/>
            <person name="Luo G."/>
            <person name="Schluter A."/>
            <person name="Konstantinidis K.T."/>
            <person name="Angelidaki I."/>
        </authorList>
    </citation>
    <scope>NUCLEOTIDE SEQUENCE [LARGE SCALE GENOMIC DNA]</scope>
    <source>
        <strain evidence="7">AS27yjCOA_165</strain>
    </source>
</reference>
<feature type="domain" description="Ribosomal RNA adenine methylase transferase N-terminal" evidence="6">
    <location>
        <begin position="16"/>
        <end position="180"/>
    </location>
</feature>
<dbReference type="Proteomes" id="UP000526033">
    <property type="component" value="Unassembled WGS sequence"/>
</dbReference>
<evidence type="ECO:0000259" key="6">
    <source>
        <dbReference type="SMART" id="SM00650"/>
    </source>
</evidence>
<evidence type="ECO:0000313" key="8">
    <source>
        <dbReference type="Proteomes" id="UP000526033"/>
    </source>
</evidence>
<keyword evidence="3 5" id="KW-0949">S-adenosyl-L-methionine</keyword>